<keyword evidence="2" id="KW-1133">Transmembrane helix</keyword>
<dbReference type="AlphaFoldDB" id="A0A9D9GVG5"/>
<comment type="caution">
    <text evidence="3">The sequence shown here is derived from an EMBL/GenBank/DDBJ whole genome shotgun (WGS) entry which is preliminary data.</text>
</comment>
<feature type="transmembrane region" description="Helical" evidence="2">
    <location>
        <begin position="82"/>
        <end position="104"/>
    </location>
</feature>
<feature type="transmembrane region" description="Helical" evidence="2">
    <location>
        <begin position="21"/>
        <end position="46"/>
    </location>
</feature>
<feature type="region of interest" description="Disordered" evidence="1">
    <location>
        <begin position="115"/>
        <end position="136"/>
    </location>
</feature>
<gene>
    <name evidence="3" type="ORF">IAC61_04960</name>
</gene>
<dbReference type="EMBL" id="JADINA010000032">
    <property type="protein sequence ID" value="MBO8426651.1"/>
    <property type="molecule type" value="Genomic_DNA"/>
</dbReference>
<sequence>MDLEKIWSKSKHKRKGRPFTAIKVWLVVGTVLTCIFGGPFSILFSFGPAGITIGYILGIIASVTTCVLTYHRINTANSQKDIVPFAVCALLFCSLIGGILLLMVKDSQWIDTSEKPPLPLEGGAEESDGNEEWRFR</sequence>
<dbReference type="Proteomes" id="UP000823634">
    <property type="component" value="Unassembled WGS sequence"/>
</dbReference>
<accession>A0A9D9GVG5</accession>
<reference evidence="3" key="1">
    <citation type="submission" date="2020-10" db="EMBL/GenBank/DDBJ databases">
        <authorList>
            <person name="Gilroy R."/>
        </authorList>
    </citation>
    <scope>NUCLEOTIDE SEQUENCE</scope>
    <source>
        <strain evidence="3">17113</strain>
    </source>
</reference>
<keyword evidence="2" id="KW-0812">Transmembrane</keyword>
<evidence type="ECO:0000313" key="4">
    <source>
        <dbReference type="Proteomes" id="UP000823634"/>
    </source>
</evidence>
<evidence type="ECO:0000256" key="1">
    <source>
        <dbReference type="SAM" id="MobiDB-lite"/>
    </source>
</evidence>
<name>A0A9D9GVG5_9FIRM</name>
<organism evidence="3 4">
    <name type="scientific">Candidatus Alloenteromonas pullistercoris</name>
    <dbReference type="NCBI Taxonomy" id="2840785"/>
    <lineage>
        <taxon>Bacteria</taxon>
        <taxon>Bacillati</taxon>
        <taxon>Bacillota</taxon>
        <taxon>Bacillota incertae sedis</taxon>
        <taxon>Candidatus Alloenteromonas</taxon>
    </lineage>
</organism>
<proteinExistence type="predicted"/>
<keyword evidence="2" id="KW-0472">Membrane</keyword>
<feature type="transmembrane region" description="Helical" evidence="2">
    <location>
        <begin position="52"/>
        <end position="70"/>
    </location>
</feature>
<reference evidence="3" key="2">
    <citation type="journal article" date="2021" name="PeerJ">
        <title>Extensive microbial diversity within the chicken gut microbiome revealed by metagenomics and culture.</title>
        <authorList>
            <person name="Gilroy R."/>
            <person name="Ravi A."/>
            <person name="Getino M."/>
            <person name="Pursley I."/>
            <person name="Horton D.L."/>
            <person name="Alikhan N.F."/>
            <person name="Baker D."/>
            <person name="Gharbi K."/>
            <person name="Hall N."/>
            <person name="Watson M."/>
            <person name="Adriaenssens E.M."/>
            <person name="Foster-Nyarko E."/>
            <person name="Jarju S."/>
            <person name="Secka A."/>
            <person name="Antonio M."/>
            <person name="Oren A."/>
            <person name="Chaudhuri R.R."/>
            <person name="La Ragione R."/>
            <person name="Hildebrand F."/>
            <person name="Pallen M.J."/>
        </authorList>
    </citation>
    <scope>NUCLEOTIDE SEQUENCE</scope>
    <source>
        <strain evidence="3">17113</strain>
    </source>
</reference>
<protein>
    <submittedName>
        <fullName evidence="3">Uncharacterized protein</fullName>
    </submittedName>
</protein>
<evidence type="ECO:0000256" key="2">
    <source>
        <dbReference type="SAM" id="Phobius"/>
    </source>
</evidence>
<evidence type="ECO:0000313" key="3">
    <source>
        <dbReference type="EMBL" id="MBO8426651.1"/>
    </source>
</evidence>